<reference evidence="5 6" key="1">
    <citation type="submission" date="2018-07" db="EMBL/GenBank/DDBJ databases">
        <title>Genome sequencing of Runella.</title>
        <authorList>
            <person name="Baek M.-G."/>
            <person name="Yi H."/>
        </authorList>
    </citation>
    <scope>NUCLEOTIDE SEQUENCE [LARGE SCALE GENOMIC DNA]</scope>
    <source>
        <strain evidence="5 6">HYN0085</strain>
    </source>
</reference>
<dbReference type="RefSeq" id="WP_114067491.1">
    <property type="nucleotide sequence ID" value="NZ_CP030850.1"/>
</dbReference>
<name>A0A344TJ88_9BACT</name>
<dbReference type="Gene3D" id="1.20.120.1600">
    <property type="match status" value="1"/>
</dbReference>
<dbReference type="OrthoDB" id="9797415at2"/>
<dbReference type="KEGG" id="run:DR864_13585"/>
<evidence type="ECO:0000256" key="1">
    <source>
        <dbReference type="ARBA" id="ARBA00001946"/>
    </source>
</evidence>
<evidence type="ECO:0000313" key="5">
    <source>
        <dbReference type="EMBL" id="AXE18709.1"/>
    </source>
</evidence>
<dbReference type="PRINTS" id="PR00413">
    <property type="entry name" value="HADHALOGNASE"/>
</dbReference>
<dbReference type="Gene3D" id="3.40.50.1000">
    <property type="entry name" value="HAD superfamily/HAD-like"/>
    <property type="match status" value="1"/>
</dbReference>
<dbReference type="EMBL" id="CP030850">
    <property type="protein sequence ID" value="AXE18709.1"/>
    <property type="molecule type" value="Genomic_DNA"/>
</dbReference>
<dbReference type="GO" id="GO:0046872">
    <property type="term" value="F:metal ion binding"/>
    <property type="evidence" value="ECO:0007669"/>
    <property type="project" value="UniProtKB-KW"/>
</dbReference>
<evidence type="ECO:0000256" key="4">
    <source>
        <dbReference type="ARBA" id="ARBA00022842"/>
    </source>
</evidence>
<dbReference type="InterPro" id="IPR006439">
    <property type="entry name" value="HAD-SF_hydro_IA"/>
</dbReference>
<sequence length="236" mass="26005">MIKGVLLDYGGTIDTNGLHWGGVLWNSYQKYGVQIDQEIFSKAYSFGERALAIHPIVKPGHTFLDTLRLKVEQQFQFLKDNGFQVNPENIELIATDCHLFAKTTVAQAAPVLAQLSKQYPLVMVSNFYGNINSVLNDFGIAAYFNAVVESAVVGVRKPNPAIYQLGVDALQLPAEACVVIGDSYSKDIVPAHEIGCKTIWLNVQGWEETATKIDSVADVEINDFALVPEEVTKLRS</sequence>
<dbReference type="AlphaFoldDB" id="A0A344TJ88"/>
<evidence type="ECO:0000313" key="6">
    <source>
        <dbReference type="Proteomes" id="UP000251993"/>
    </source>
</evidence>
<dbReference type="InterPro" id="IPR023214">
    <property type="entry name" value="HAD_sf"/>
</dbReference>
<dbReference type="SUPFAM" id="SSF56784">
    <property type="entry name" value="HAD-like"/>
    <property type="match status" value="1"/>
</dbReference>
<dbReference type="NCBIfam" id="TIGR01509">
    <property type="entry name" value="HAD-SF-IA-v3"/>
    <property type="match status" value="1"/>
</dbReference>
<keyword evidence="6" id="KW-1185">Reference proteome</keyword>
<accession>A0A344TJ88</accession>
<protein>
    <submittedName>
        <fullName evidence="5">HAD family hydrolase</fullName>
    </submittedName>
</protein>
<dbReference type="Pfam" id="PF00702">
    <property type="entry name" value="Hydrolase"/>
    <property type="match status" value="1"/>
</dbReference>
<dbReference type="GO" id="GO:0044281">
    <property type="term" value="P:small molecule metabolic process"/>
    <property type="evidence" value="ECO:0007669"/>
    <property type="project" value="UniProtKB-ARBA"/>
</dbReference>
<dbReference type="Proteomes" id="UP000251993">
    <property type="component" value="Chromosome"/>
</dbReference>
<dbReference type="InterPro" id="IPR051400">
    <property type="entry name" value="HAD-like_hydrolase"/>
</dbReference>
<dbReference type="PANTHER" id="PTHR46470">
    <property type="entry name" value="N-ACYLNEURAMINATE-9-PHOSPHATASE"/>
    <property type="match status" value="1"/>
</dbReference>
<keyword evidence="3 5" id="KW-0378">Hydrolase</keyword>
<dbReference type="InterPro" id="IPR036412">
    <property type="entry name" value="HAD-like_sf"/>
</dbReference>
<comment type="cofactor">
    <cofactor evidence="1">
        <name>Mg(2+)</name>
        <dbReference type="ChEBI" id="CHEBI:18420"/>
    </cofactor>
</comment>
<evidence type="ECO:0000256" key="2">
    <source>
        <dbReference type="ARBA" id="ARBA00022723"/>
    </source>
</evidence>
<dbReference type="SFLD" id="SFLDG01129">
    <property type="entry name" value="C1.5:_HAD__Beta-PGM__Phosphata"/>
    <property type="match status" value="1"/>
</dbReference>
<proteinExistence type="predicted"/>
<dbReference type="PANTHER" id="PTHR46470:SF2">
    <property type="entry name" value="GLYCERALDEHYDE 3-PHOSPHATE PHOSPHATASE"/>
    <property type="match status" value="1"/>
</dbReference>
<gene>
    <name evidence="5" type="ORF">DR864_13585</name>
</gene>
<keyword evidence="4" id="KW-0460">Magnesium</keyword>
<dbReference type="SFLD" id="SFLDS00003">
    <property type="entry name" value="Haloacid_Dehalogenase"/>
    <property type="match status" value="1"/>
</dbReference>
<evidence type="ECO:0000256" key="3">
    <source>
        <dbReference type="ARBA" id="ARBA00022801"/>
    </source>
</evidence>
<dbReference type="GO" id="GO:0016791">
    <property type="term" value="F:phosphatase activity"/>
    <property type="evidence" value="ECO:0007669"/>
    <property type="project" value="TreeGrafter"/>
</dbReference>
<dbReference type="NCBIfam" id="TIGR01549">
    <property type="entry name" value="HAD-SF-IA-v1"/>
    <property type="match status" value="1"/>
</dbReference>
<keyword evidence="2" id="KW-0479">Metal-binding</keyword>
<organism evidence="5 6">
    <name type="scientific">Runella rosea</name>
    <dbReference type="NCBI Taxonomy" id="2259595"/>
    <lineage>
        <taxon>Bacteria</taxon>
        <taxon>Pseudomonadati</taxon>
        <taxon>Bacteroidota</taxon>
        <taxon>Cytophagia</taxon>
        <taxon>Cytophagales</taxon>
        <taxon>Spirosomataceae</taxon>
        <taxon>Runella</taxon>
    </lineage>
</organism>